<reference evidence="1 2" key="2">
    <citation type="submission" date="2018-11" db="EMBL/GenBank/DDBJ databases">
        <authorList>
            <consortium name="Pathogen Informatics"/>
        </authorList>
    </citation>
    <scope>NUCLEOTIDE SEQUENCE [LARGE SCALE GENOMIC DNA]</scope>
    <source>
        <strain evidence="1 2">MHpl1</strain>
    </source>
</reference>
<proteinExistence type="predicted"/>
<keyword evidence="2" id="KW-1185">Reference proteome</keyword>
<sequence length="65" mass="7268">MTVSDELNINMAESVDTLRPAQQTQYCGPYKLEKTLGKGQTGISDFIADVLHFFVGHSFSLPYAW</sequence>
<name>A0A0N4VVQ6_HAEPC</name>
<dbReference type="EMBL" id="UZAF01001778">
    <property type="protein sequence ID" value="VDO09190.1"/>
    <property type="molecule type" value="Genomic_DNA"/>
</dbReference>
<evidence type="ECO:0000313" key="3">
    <source>
        <dbReference type="WBParaSite" id="HPLM_0000137601-mRNA-1"/>
    </source>
</evidence>
<organism evidence="3">
    <name type="scientific">Haemonchus placei</name>
    <name type="common">Barber's pole worm</name>
    <dbReference type="NCBI Taxonomy" id="6290"/>
    <lineage>
        <taxon>Eukaryota</taxon>
        <taxon>Metazoa</taxon>
        <taxon>Ecdysozoa</taxon>
        <taxon>Nematoda</taxon>
        <taxon>Chromadorea</taxon>
        <taxon>Rhabditida</taxon>
        <taxon>Rhabditina</taxon>
        <taxon>Rhabditomorpha</taxon>
        <taxon>Strongyloidea</taxon>
        <taxon>Trichostrongylidae</taxon>
        <taxon>Haemonchus</taxon>
    </lineage>
</organism>
<dbReference type="STRING" id="6290.A0A0N4VVQ6"/>
<gene>
    <name evidence="1" type="ORF">HPLM_LOCUS1374</name>
</gene>
<dbReference type="AlphaFoldDB" id="A0A0N4VVQ6"/>
<evidence type="ECO:0000313" key="2">
    <source>
        <dbReference type="Proteomes" id="UP000268014"/>
    </source>
</evidence>
<evidence type="ECO:0000313" key="1">
    <source>
        <dbReference type="EMBL" id="VDO09190.1"/>
    </source>
</evidence>
<accession>A0A0N4VVQ6</accession>
<dbReference type="WBParaSite" id="HPLM_0000137601-mRNA-1">
    <property type="protein sequence ID" value="HPLM_0000137601-mRNA-1"/>
    <property type="gene ID" value="HPLM_0000137601"/>
</dbReference>
<dbReference type="OrthoDB" id="10009916at2759"/>
<reference evidence="3" key="1">
    <citation type="submission" date="2017-02" db="UniProtKB">
        <authorList>
            <consortium name="WormBaseParasite"/>
        </authorList>
    </citation>
    <scope>IDENTIFICATION</scope>
</reference>
<protein>
    <submittedName>
        <fullName evidence="3">Transposase</fullName>
    </submittedName>
</protein>
<dbReference type="Proteomes" id="UP000268014">
    <property type="component" value="Unassembled WGS sequence"/>
</dbReference>